<comment type="caution">
    <text evidence="3">The sequence shown here is derived from an EMBL/GenBank/DDBJ whole genome shotgun (WGS) entry which is preliminary data.</text>
</comment>
<reference evidence="3 4" key="1">
    <citation type="submission" date="2022-05" db="EMBL/GenBank/DDBJ databases">
        <authorList>
            <consortium name="Genoscope - CEA"/>
            <person name="William W."/>
        </authorList>
    </citation>
    <scope>NUCLEOTIDE SEQUENCE [LARGE SCALE GENOMIC DNA]</scope>
</reference>
<dbReference type="PROSITE" id="PS51120">
    <property type="entry name" value="LDLRB"/>
    <property type="match status" value="1"/>
</dbReference>
<dbReference type="EMBL" id="CALNXJ010000057">
    <property type="protein sequence ID" value="CAH3155253.1"/>
    <property type="molecule type" value="Genomic_DNA"/>
</dbReference>
<evidence type="ECO:0000313" key="4">
    <source>
        <dbReference type="Proteomes" id="UP001159428"/>
    </source>
</evidence>
<feature type="chain" id="PRO_5043538418" evidence="2">
    <location>
        <begin position="21"/>
        <end position="142"/>
    </location>
</feature>
<evidence type="ECO:0000256" key="2">
    <source>
        <dbReference type="SAM" id="SignalP"/>
    </source>
</evidence>
<organism evidence="3 4">
    <name type="scientific">Pocillopora meandrina</name>
    <dbReference type="NCBI Taxonomy" id="46732"/>
    <lineage>
        <taxon>Eukaryota</taxon>
        <taxon>Metazoa</taxon>
        <taxon>Cnidaria</taxon>
        <taxon>Anthozoa</taxon>
        <taxon>Hexacorallia</taxon>
        <taxon>Scleractinia</taxon>
        <taxon>Astrocoeniina</taxon>
        <taxon>Pocilloporidae</taxon>
        <taxon>Pocillopora</taxon>
    </lineage>
</organism>
<keyword evidence="2" id="KW-0732">Signal</keyword>
<dbReference type="Gene3D" id="2.120.10.30">
    <property type="entry name" value="TolB, C-terminal domain"/>
    <property type="match status" value="1"/>
</dbReference>
<dbReference type="SUPFAM" id="SSF63825">
    <property type="entry name" value="YWTD domain"/>
    <property type="match status" value="1"/>
</dbReference>
<gene>
    <name evidence="3" type="ORF">PMEA_00027913</name>
</gene>
<dbReference type="InterPro" id="IPR011042">
    <property type="entry name" value="6-blade_b-propeller_TolB-like"/>
</dbReference>
<dbReference type="SMART" id="SM00135">
    <property type="entry name" value="LY"/>
    <property type="match status" value="2"/>
</dbReference>
<dbReference type="AlphaFoldDB" id="A0AAU9XR48"/>
<dbReference type="PANTHER" id="PTHR46513:SF13">
    <property type="entry name" value="EGF-LIKE DOMAIN-CONTAINING PROTEIN"/>
    <property type="match status" value="1"/>
</dbReference>
<feature type="signal peptide" evidence="2">
    <location>
        <begin position="1"/>
        <end position="20"/>
    </location>
</feature>
<dbReference type="Pfam" id="PF00058">
    <property type="entry name" value="Ldl_recept_b"/>
    <property type="match status" value="1"/>
</dbReference>
<dbReference type="InterPro" id="IPR000033">
    <property type="entry name" value="LDLR_classB_rpt"/>
</dbReference>
<accession>A0AAU9XR48</accession>
<protein>
    <submittedName>
        <fullName evidence="3">Uncharacterized protein</fullName>
    </submittedName>
</protein>
<keyword evidence="4" id="KW-1185">Reference proteome</keyword>
<dbReference type="InterPro" id="IPR050778">
    <property type="entry name" value="Cueball_EGF_LRP_Nidogen"/>
</dbReference>
<feature type="non-terminal residue" evidence="3">
    <location>
        <position position="1"/>
    </location>
</feature>
<evidence type="ECO:0000313" key="3">
    <source>
        <dbReference type="EMBL" id="CAH3155253.1"/>
    </source>
</evidence>
<dbReference type="Proteomes" id="UP001159428">
    <property type="component" value="Unassembled WGS sequence"/>
</dbReference>
<feature type="repeat" description="LDL-receptor class B" evidence="1">
    <location>
        <begin position="99"/>
        <end position="141"/>
    </location>
</feature>
<evidence type="ECO:0000256" key="1">
    <source>
        <dbReference type="PROSITE-ProRule" id="PRU00461"/>
    </source>
</evidence>
<proteinExistence type="predicted"/>
<dbReference type="PANTHER" id="PTHR46513">
    <property type="entry name" value="VITELLOGENIN RECEPTOR-LIKE PROTEIN-RELATED-RELATED"/>
    <property type="match status" value="1"/>
</dbReference>
<sequence length="142" mass="15816">FYCFEFFLFLAIICTPPCLLVSNTTDIVAVDHGKAKVNSVILGLTRAVAIDVHFSLGFIFWSDVTELNIKRLRIGEENTTTVITNIGVCDGLAVQWRTSQLYWTDTTYNRISVSDLDGNNQLTLISSALEEPRAIALDPDNE</sequence>
<name>A0AAU9XR48_9CNID</name>